<dbReference type="GO" id="GO:0003723">
    <property type="term" value="F:RNA binding"/>
    <property type="evidence" value="ECO:0007669"/>
    <property type="project" value="InterPro"/>
</dbReference>
<dbReference type="Pfam" id="PF01535">
    <property type="entry name" value="PPR"/>
    <property type="match status" value="5"/>
</dbReference>
<dbReference type="FunFam" id="1.25.40.10:FF:000515">
    <property type="entry name" value="Pentatricopeptide repeat-containing protein chloroplastic"/>
    <property type="match status" value="1"/>
</dbReference>
<dbReference type="PROSITE" id="PS51375">
    <property type="entry name" value="PPR"/>
    <property type="match status" value="4"/>
</dbReference>
<reference evidence="3 4" key="1">
    <citation type="journal article" date="2023" name="Hortic Res">
        <title>Pangenome of water caltrop reveals structural variations and asymmetric subgenome divergence after allopolyploidization.</title>
        <authorList>
            <person name="Zhang X."/>
            <person name="Chen Y."/>
            <person name="Wang L."/>
            <person name="Yuan Y."/>
            <person name="Fang M."/>
            <person name="Shi L."/>
            <person name="Lu R."/>
            <person name="Comes H.P."/>
            <person name="Ma Y."/>
            <person name="Chen Y."/>
            <person name="Huang G."/>
            <person name="Zhou Y."/>
            <person name="Zheng Z."/>
            <person name="Qiu Y."/>
        </authorList>
    </citation>
    <scope>NUCLEOTIDE SEQUENCE [LARGE SCALE GENOMIC DNA]</scope>
    <source>
        <tissue evidence="3">Roots</tissue>
    </source>
</reference>
<dbReference type="EMBL" id="JAXIOK010000005">
    <property type="protein sequence ID" value="KAK4771572.1"/>
    <property type="molecule type" value="Genomic_DNA"/>
</dbReference>
<feature type="repeat" description="PPR" evidence="2">
    <location>
        <begin position="382"/>
        <end position="416"/>
    </location>
</feature>
<dbReference type="Gene3D" id="1.25.40.10">
    <property type="entry name" value="Tetratricopeptide repeat domain"/>
    <property type="match status" value="4"/>
</dbReference>
<dbReference type="PANTHER" id="PTHR47926:SF448">
    <property type="entry name" value="PENTACOTRIPEPTIDE-REPEAT REGION OF PRORP DOMAIN-CONTAINING PROTEIN"/>
    <property type="match status" value="1"/>
</dbReference>
<evidence type="ECO:0008006" key="5">
    <source>
        <dbReference type="Google" id="ProtNLM"/>
    </source>
</evidence>
<proteinExistence type="predicted"/>
<dbReference type="Pfam" id="PF13041">
    <property type="entry name" value="PPR_2"/>
    <property type="match status" value="2"/>
</dbReference>
<name>A0AAN7QLJ3_9MYRT</name>
<comment type="caution">
    <text evidence="3">The sequence shown here is derived from an EMBL/GenBank/DDBJ whole genome shotgun (WGS) entry which is preliminary data.</text>
</comment>
<dbReference type="InterPro" id="IPR002885">
    <property type="entry name" value="PPR_rpt"/>
</dbReference>
<protein>
    <recommendedName>
        <fullName evidence="5">Pentatricopeptide repeat-containing protein</fullName>
    </recommendedName>
</protein>
<dbReference type="NCBIfam" id="TIGR00756">
    <property type="entry name" value="PPR"/>
    <property type="match status" value="5"/>
</dbReference>
<keyword evidence="4" id="KW-1185">Reference proteome</keyword>
<dbReference type="AlphaFoldDB" id="A0AAN7QLJ3"/>
<dbReference type="GO" id="GO:0009451">
    <property type="term" value="P:RNA modification"/>
    <property type="evidence" value="ECO:0007669"/>
    <property type="project" value="InterPro"/>
</dbReference>
<organism evidence="3 4">
    <name type="scientific">Trapa incisa</name>
    <dbReference type="NCBI Taxonomy" id="236973"/>
    <lineage>
        <taxon>Eukaryota</taxon>
        <taxon>Viridiplantae</taxon>
        <taxon>Streptophyta</taxon>
        <taxon>Embryophyta</taxon>
        <taxon>Tracheophyta</taxon>
        <taxon>Spermatophyta</taxon>
        <taxon>Magnoliopsida</taxon>
        <taxon>eudicotyledons</taxon>
        <taxon>Gunneridae</taxon>
        <taxon>Pentapetalae</taxon>
        <taxon>rosids</taxon>
        <taxon>malvids</taxon>
        <taxon>Myrtales</taxon>
        <taxon>Lythraceae</taxon>
        <taxon>Trapa</taxon>
    </lineage>
</organism>
<dbReference type="Proteomes" id="UP001345219">
    <property type="component" value="Chromosome 24"/>
</dbReference>
<accession>A0AAN7QLJ3</accession>
<dbReference type="FunFam" id="1.25.40.10:FF:001815">
    <property type="entry name" value="Putative pentatricopeptide repeat-containing protein At1g56570"/>
    <property type="match status" value="1"/>
</dbReference>
<evidence type="ECO:0000313" key="3">
    <source>
        <dbReference type="EMBL" id="KAK4771572.1"/>
    </source>
</evidence>
<dbReference type="InterPro" id="IPR046960">
    <property type="entry name" value="PPR_At4g14850-like_plant"/>
</dbReference>
<dbReference type="Pfam" id="PF20431">
    <property type="entry name" value="E_motif"/>
    <property type="match status" value="1"/>
</dbReference>
<sequence length="610" mass="68222">MCGLMSAKKLLVPNATRYNPIPEIVRNSIKCIQNRIVQSAPPFIAKDPSVLSTNLIKSYCEKGLVREARVLFDEMPMRDVVAWTAMITGYASCEHRFQGWTLFCDMLRGEERPNEFSLSSVLKICKGMKDLDCGKLVHCLALKLDFQESMYVENALMDLYATLGLTMDDACSIFCNMSERTVVSWTTLIAGYTHRGDGYTALTLFCQMLMDGVELNPFSFSIAVRACASIGSPFLGQQMHGTVIKCGFQLNLPVMNSILDMYCRCSCLSEARKCFHDMGEKNLITWNTIIAGFERTDSNESLHIFSRMNPQGYSPNCFTFTSITAACGNLAILACGQQVHGAIVRRGLEGNMILANAFIDMYAKCGSIHASRKIFNAMSNRDLLSWTSMMIGYGAHGHGREAVELFDEMVGSGIRPDRIVFVAVLSACSHAGLVEEGLRYFELMTEKYKITPCQEIYGCVVDLLGRAGRVEEAYQLIQKMPFRPDESVWGALLGACRAHKLQNLGKLVAQRVLDSRPCLVGTYVMLSNVYAAEGIWGEFAEVRKMMRGIGSKKEAGRSWIEVKNQVFSFVVGDKMCPRVEEVYRVLDLLIPHMRESGYSPDSETSYKRKR</sequence>
<feature type="repeat" description="PPR" evidence="2">
    <location>
        <begin position="251"/>
        <end position="285"/>
    </location>
</feature>
<gene>
    <name evidence="3" type="ORF">SAY87_032104</name>
</gene>
<feature type="repeat" description="PPR" evidence="2">
    <location>
        <begin position="181"/>
        <end position="215"/>
    </location>
</feature>
<dbReference type="PANTHER" id="PTHR47926">
    <property type="entry name" value="PENTATRICOPEPTIDE REPEAT-CONTAINING PROTEIN"/>
    <property type="match status" value="1"/>
</dbReference>
<dbReference type="FunFam" id="1.25.40.10:FF:000607">
    <property type="entry name" value="Pentatricopeptide repeat-containing protein, mitochondrial"/>
    <property type="match status" value="1"/>
</dbReference>
<feature type="repeat" description="PPR" evidence="2">
    <location>
        <begin position="48"/>
        <end position="82"/>
    </location>
</feature>
<evidence type="ECO:0000313" key="4">
    <source>
        <dbReference type="Proteomes" id="UP001345219"/>
    </source>
</evidence>
<dbReference type="InterPro" id="IPR011990">
    <property type="entry name" value="TPR-like_helical_dom_sf"/>
</dbReference>
<keyword evidence="1" id="KW-0677">Repeat</keyword>
<dbReference type="InterPro" id="IPR046848">
    <property type="entry name" value="E_motif"/>
</dbReference>
<evidence type="ECO:0000256" key="1">
    <source>
        <dbReference type="ARBA" id="ARBA00022737"/>
    </source>
</evidence>
<evidence type="ECO:0000256" key="2">
    <source>
        <dbReference type="PROSITE-ProRule" id="PRU00708"/>
    </source>
</evidence>